<evidence type="ECO:0000313" key="2">
    <source>
        <dbReference type="EMBL" id="QES89512.1"/>
    </source>
</evidence>
<dbReference type="KEGG" id="arac:E0W69_012855"/>
<feature type="signal peptide" evidence="1">
    <location>
        <begin position="1"/>
        <end position="19"/>
    </location>
</feature>
<dbReference type="Proteomes" id="UP000292424">
    <property type="component" value="Chromosome"/>
</dbReference>
<name>A0A5P2G6E1_9BACT</name>
<evidence type="ECO:0000256" key="1">
    <source>
        <dbReference type="SAM" id="SignalP"/>
    </source>
</evidence>
<feature type="chain" id="PRO_5024301258" evidence="1">
    <location>
        <begin position="20"/>
        <end position="433"/>
    </location>
</feature>
<reference evidence="2 3" key="1">
    <citation type="submission" date="2019-09" db="EMBL/GenBank/DDBJ databases">
        <title>Complete genome sequence of Arachidicoccus sp. B3-10 isolated from apple orchard soil.</title>
        <authorList>
            <person name="Kim H.S."/>
            <person name="Han K.-I."/>
            <person name="Suh M.K."/>
            <person name="Lee K.C."/>
            <person name="Eom M.K."/>
            <person name="Kim J.-S."/>
            <person name="Kang S.W."/>
            <person name="Sin Y."/>
            <person name="Lee J.-S."/>
        </authorList>
    </citation>
    <scope>NUCLEOTIDE SEQUENCE [LARGE SCALE GENOMIC DNA]</scope>
    <source>
        <strain evidence="2 3">B3-10</strain>
    </source>
</reference>
<evidence type="ECO:0000313" key="3">
    <source>
        <dbReference type="Proteomes" id="UP000292424"/>
    </source>
</evidence>
<protein>
    <submittedName>
        <fullName evidence="2">Uncharacterized protein</fullName>
    </submittedName>
</protein>
<keyword evidence="1" id="KW-0732">Signal</keyword>
<dbReference type="AlphaFoldDB" id="A0A5P2G6E1"/>
<accession>A0A5P2G6E1</accession>
<organism evidence="2 3">
    <name type="scientific">Rhizosphaericola mali</name>
    <dbReference type="NCBI Taxonomy" id="2545455"/>
    <lineage>
        <taxon>Bacteria</taxon>
        <taxon>Pseudomonadati</taxon>
        <taxon>Bacteroidota</taxon>
        <taxon>Chitinophagia</taxon>
        <taxon>Chitinophagales</taxon>
        <taxon>Chitinophagaceae</taxon>
        <taxon>Rhizosphaericola</taxon>
    </lineage>
</organism>
<gene>
    <name evidence="2" type="ORF">E0W69_012855</name>
</gene>
<keyword evidence="3" id="KW-1185">Reference proteome</keyword>
<proteinExistence type="predicted"/>
<dbReference type="EMBL" id="CP044016">
    <property type="protein sequence ID" value="QES89512.1"/>
    <property type="molecule type" value="Genomic_DNA"/>
</dbReference>
<dbReference type="OrthoDB" id="1405718at2"/>
<dbReference type="RefSeq" id="WP_131330455.1">
    <property type="nucleotide sequence ID" value="NZ_CP044016.1"/>
</dbReference>
<sequence>MRKWILLLLLCCISGVGWGQEKDNLDKSLFSIGFKNDTIYAEKSSKEEYITIPLKVNIGDPKDWRGYNLKVEIDPTNTSMSPMDYKLLASNFDFTALNDDKIINILLKIDTIEDRNRYIVVNLKTLKDEKIDVEKRNISSNKKVVILVKTKQKNTENQIINDYNFLSYMGTNFDIVEGKTKPKNLFFAMNIFIPPVTKKNKVGFYFSLYGNRTMSDIDSTGNVRRTYKLESIDEASHTRYTSQNKMITNRVSDNVGAYISPVFKIIESSNKNLNLYYSPSLEFIWRKSSTITQFEDPTNLEKDTINTPISGTIVMDDLTQSVQNEYVFNLGVAGILLVYETNSFSFRVQSSVGYSSYFYPSNSLTFNGQTKVGRTNDIFFSGRSWITEASTGLTLQAEIMNTSRNPRPFFGITLSKAFKLNELGSIFKPITSR</sequence>